<reference evidence="5" key="1">
    <citation type="submission" date="2015-07" db="EMBL/GenBank/DDBJ databases">
        <title>Adaptation to a free-living lifestyle via gene acquisitions in the diplomonad Trepomonas sp. PC1.</title>
        <authorList>
            <person name="Xu F."/>
            <person name="Jerlstrom-Hultqvist J."/>
            <person name="Kolisko M."/>
            <person name="Simpson A.G.B."/>
            <person name="Roger A.J."/>
            <person name="Svard S.G."/>
            <person name="Andersson J.O."/>
        </authorList>
    </citation>
    <scope>NUCLEOTIDE SEQUENCE</scope>
    <source>
        <strain evidence="5">PC1</strain>
    </source>
</reference>
<comment type="subcellular location">
    <subcellularLocation>
        <location evidence="3">Cytoplasm</location>
        <location evidence="3">Cytoskeleton</location>
    </subcellularLocation>
</comment>
<comment type="similarity">
    <text evidence="1 3">Belongs to the TBCA family.</text>
</comment>
<evidence type="ECO:0000256" key="1">
    <source>
        <dbReference type="ARBA" id="ARBA00006806"/>
    </source>
</evidence>
<keyword evidence="4" id="KW-0175">Coiled coil</keyword>
<sequence length="110" mass="12937">LQLAYSSLKRIIKDVEVSYKERDIEIQRLEKMQEDPKFSSDEFRLNQQRTVIAQAVTSITDYKKMLEKSIEKLQQVLKDVKDDVTISESEINIAKQYILDAQKTLEVKEQ</sequence>
<evidence type="ECO:0000256" key="2">
    <source>
        <dbReference type="ARBA" id="ARBA00023186"/>
    </source>
</evidence>
<dbReference type="Pfam" id="PF02970">
    <property type="entry name" value="TBCA"/>
    <property type="match status" value="1"/>
</dbReference>
<evidence type="ECO:0000256" key="3">
    <source>
        <dbReference type="RuleBase" id="RU364030"/>
    </source>
</evidence>
<dbReference type="GO" id="GO:0005874">
    <property type="term" value="C:microtubule"/>
    <property type="evidence" value="ECO:0007669"/>
    <property type="project" value="UniProtKB-KW"/>
</dbReference>
<dbReference type="EMBL" id="GDID01004414">
    <property type="protein sequence ID" value="JAP92192.1"/>
    <property type="molecule type" value="Transcribed_RNA"/>
</dbReference>
<dbReference type="InterPro" id="IPR036126">
    <property type="entry name" value="TBCA_sf"/>
</dbReference>
<feature type="coiled-coil region" evidence="4">
    <location>
        <begin position="63"/>
        <end position="90"/>
    </location>
</feature>
<dbReference type="GO" id="GO:0007021">
    <property type="term" value="P:tubulin complex assembly"/>
    <property type="evidence" value="ECO:0007669"/>
    <property type="project" value="UniProtKB-UniRule"/>
</dbReference>
<dbReference type="InterPro" id="IPR004226">
    <property type="entry name" value="TBCA"/>
</dbReference>
<evidence type="ECO:0000256" key="4">
    <source>
        <dbReference type="SAM" id="Coils"/>
    </source>
</evidence>
<protein>
    <recommendedName>
        <fullName evidence="3">Tubulin-specific chaperone A</fullName>
    </recommendedName>
</protein>
<dbReference type="GO" id="GO:0007023">
    <property type="term" value="P:post-chaperonin tubulin folding pathway"/>
    <property type="evidence" value="ECO:0007669"/>
    <property type="project" value="UniProtKB-UniRule"/>
</dbReference>
<organism evidence="5">
    <name type="scientific">Trepomonas sp. PC1</name>
    <dbReference type="NCBI Taxonomy" id="1076344"/>
    <lineage>
        <taxon>Eukaryota</taxon>
        <taxon>Metamonada</taxon>
        <taxon>Diplomonadida</taxon>
        <taxon>Hexamitidae</taxon>
        <taxon>Hexamitinae</taxon>
        <taxon>Trepomonas</taxon>
    </lineage>
</organism>
<name>A0A146K5P4_9EUKA</name>
<dbReference type="GO" id="GO:0048487">
    <property type="term" value="F:beta-tubulin binding"/>
    <property type="evidence" value="ECO:0007669"/>
    <property type="project" value="InterPro"/>
</dbReference>
<dbReference type="AlphaFoldDB" id="A0A146K5P4"/>
<comment type="subunit">
    <text evidence="3">Supercomplex made of cofactors A to E. Cofactors A and D function by capturing and stabilizing tubulin in a quasi-native conformation. Cofactor E binds to the cofactor D-tubulin complex; interaction with cofactor C then causes the release of tubulin polypeptides that are committed to the native state.</text>
</comment>
<keyword evidence="3" id="KW-0963">Cytoplasm</keyword>
<evidence type="ECO:0000313" key="5">
    <source>
        <dbReference type="EMBL" id="JAP92192.1"/>
    </source>
</evidence>
<dbReference type="SUPFAM" id="SSF46988">
    <property type="entry name" value="Tubulin chaperone cofactor A"/>
    <property type="match status" value="1"/>
</dbReference>
<accession>A0A146K5P4</accession>
<proteinExistence type="inferred from homology"/>
<keyword evidence="2 3" id="KW-0143">Chaperone</keyword>
<keyword evidence="3" id="KW-0493">Microtubule</keyword>
<keyword evidence="3" id="KW-0206">Cytoskeleton</keyword>
<dbReference type="Gene3D" id="1.20.58.90">
    <property type="match status" value="1"/>
</dbReference>
<gene>
    <name evidence="5" type="ORF">TPC1_15948</name>
</gene>
<feature type="non-terminal residue" evidence="5">
    <location>
        <position position="1"/>
    </location>
</feature>